<protein>
    <recommendedName>
        <fullName evidence="1">KIB1-4 beta-propeller domain-containing protein</fullName>
    </recommendedName>
</protein>
<dbReference type="AlphaFoldDB" id="A0A2G2VLD2"/>
<dbReference type="InterPro" id="IPR011047">
    <property type="entry name" value="Quinoprotein_ADH-like_sf"/>
</dbReference>
<comment type="caution">
    <text evidence="2">The sequence shown here is derived from an EMBL/GenBank/DDBJ whole genome shotgun (WGS) entry which is preliminary data.</text>
</comment>
<dbReference type="Gene3D" id="1.20.1280.50">
    <property type="match status" value="1"/>
</dbReference>
<evidence type="ECO:0000313" key="2">
    <source>
        <dbReference type="EMBL" id="PHT33786.1"/>
    </source>
</evidence>
<keyword evidence="3" id="KW-1185">Reference proteome</keyword>
<evidence type="ECO:0000259" key="1">
    <source>
        <dbReference type="Pfam" id="PF03478"/>
    </source>
</evidence>
<sequence length="475" mass="53880">MDTELTLRDWTKLPNLVLYLILKKIVSISDFLRFSAVCKPWFSYVSKNQAELKQRINSSSIEEMPVLMILGTNQYGSTINTSLYSMTKRKIILELSFPNDDERCCGSSHGWLVFQRSDDIIYLFNPFYGETIHLPSLSYHVDKVVLSKNPSTNPCDVEVVAVVQCGFVPLGLAILRPGSNEWIVMTHGMSRHVVCDVIYYDDRYYVVTSHGRVLSIDKMTLDLKEISGPAPVSSMSVTASKFSGCIANSVYYTGGPLEMFVLSRRSFGNSLFTSPLSGYSIYIKRLDKTSGFDTLLDFEKNWLRFSAVCKPWFSFVSRNHGILKQRIHSSSMEEMPMLMICSPDKYGPTTNTSLYSVTKRKIILELPFPRVGRCCGSSHGWLVFQRFDCFIYLFNPFSGETIDLPSLSYIVDKVVLSKNPSTNMYDVEVIAVVMGVPLGLAILRPGSNEWIVMTHHPGGLSRHHVRDVIYYDDRY</sequence>
<dbReference type="SUPFAM" id="SSF50998">
    <property type="entry name" value="Quinoprotein alcohol dehydrogenase-like"/>
    <property type="match status" value="1"/>
</dbReference>
<dbReference type="EMBL" id="MLFT02000011">
    <property type="protein sequence ID" value="PHT33786.1"/>
    <property type="molecule type" value="Genomic_DNA"/>
</dbReference>
<evidence type="ECO:0000313" key="3">
    <source>
        <dbReference type="Proteomes" id="UP000224567"/>
    </source>
</evidence>
<dbReference type="STRING" id="33114.A0A2G2VLD2"/>
<accession>A0A2G2VLD2</accession>
<dbReference type="OrthoDB" id="1305627at2759"/>
<dbReference type="PANTHER" id="PTHR44259">
    <property type="entry name" value="OS07G0183000 PROTEIN-RELATED"/>
    <property type="match status" value="1"/>
</dbReference>
<dbReference type="Pfam" id="PF03478">
    <property type="entry name" value="Beta-prop_KIB1-4"/>
    <property type="match status" value="2"/>
</dbReference>
<feature type="domain" description="KIB1-4 beta-propeller" evidence="1">
    <location>
        <begin position="354"/>
        <end position="474"/>
    </location>
</feature>
<reference evidence="3" key="2">
    <citation type="journal article" date="2017" name="J. Anim. Genet.">
        <title>Multiple reference genome sequences of hot pepper reveal the massive evolution of plant disease resistance genes by retroduplication.</title>
        <authorList>
            <person name="Kim S."/>
            <person name="Park J."/>
            <person name="Yeom S.-I."/>
            <person name="Kim Y.-M."/>
            <person name="Seo E."/>
            <person name="Kim K.-T."/>
            <person name="Kim M.-S."/>
            <person name="Lee J.M."/>
            <person name="Cheong K."/>
            <person name="Shin H.-S."/>
            <person name="Kim S.-B."/>
            <person name="Han K."/>
            <person name="Lee J."/>
            <person name="Park M."/>
            <person name="Lee H.-A."/>
            <person name="Lee H.-Y."/>
            <person name="Lee Y."/>
            <person name="Oh S."/>
            <person name="Lee J.H."/>
            <person name="Choi E."/>
            <person name="Choi E."/>
            <person name="Lee S.E."/>
            <person name="Jeon J."/>
            <person name="Kim H."/>
            <person name="Choi G."/>
            <person name="Song H."/>
            <person name="Lee J."/>
            <person name="Lee S.-C."/>
            <person name="Kwon J.-K."/>
            <person name="Lee H.-Y."/>
            <person name="Koo N."/>
            <person name="Hong Y."/>
            <person name="Kim R.W."/>
            <person name="Kang W.-H."/>
            <person name="Huh J.H."/>
            <person name="Kang B.-C."/>
            <person name="Yang T.-J."/>
            <person name="Lee Y.-H."/>
            <person name="Bennetzen J.L."/>
            <person name="Choi D."/>
        </authorList>
    </citation>
    <scope>NUCLEOTIDE SEQUENCE [LARGE SCALE GENOMIC DNA]</scope>
    <source>
        <strain evidence="3">cv. PBC81</strain>
    </source>
</reference>
<gene>
    <name evidence="2" type="ORF">CQW23_25586</name>
</gene>
<dbReference type="InterPro" id="IPR050942">
    <property type="entry name" value="F-box_BR-signaling"/>
</dbReference>
<dbReference type="Proteomes" id="UP000224567">
    <property type="component" value="Unassembled WGS sequence"/>
</dbReference>
<name>A0A2G2VLD2_CAPBA</name>
<proteinExistence type="predicted"/>
<organism evidence="2 3">
    <name type="scientific">Capsicum baccatum</name>
    <name type="common">Peruvian pepper</name>
    <dbReference type="NCBI Taxonomy" id="33114"/>
    <lineage>
        <taxon>Eukaryota</taxon>
        <taxon>Viridiplantae</taxon>
        <taxon>Streptophyta</taxon>
        <taxon>Embryophyta</taxon>
        <taxon>Tracheophyta</taxon>
        <taxon>Spermatophyta</taxon>
        <taxon>Magnoliopsida</taxon>
        <taxon>eudicotyledons</taxon>
        <taxon>Gunneridae</taxon>
        <taxon>Pentapetalae</taxon>
        <taxon>asterids</taxon>
        <taxon>lamiids</taxon>
        <taxon>Solanales</taxon>
        <taxon>Solanaceae</taxon>
        <taxon>Solanoideae</taxon>
        <taxon>Capsiceae</taxon>
        <taxon>Capsicum</taxon>
    </lineage>
</organism>
<reference evidence="2 3" key="1">
    <citation type="journal article" date="2017" name="Genome Biol.">
        <title>New reference genome sequences of hot pepper reveal the massive evolution of plant disease-resistance genes by retroduplication.</title>
        <authorList>
            <person name="Kim S."/>
            <person name="Park J."/>
            <person name="Yeom S.I."/>
            <person name="Kim Y.M."/>
            <person name="Seo E."/>
            <person name="Kim K.T."/>
            <person name="Kim M.S."/>
            <person name="Lee J.M."/>
            <person name="Cheong K."/>
            <person name="Shin H.S."/>
            <person name="Kim S.B."/>
            <person name="Han K."/>
            <person name="Lee J."/>
            <person name="Park M."/>
            <person name="Lee H.A."/>
            <person name="Lee H.Y."/>
            <person name="Lee Y."/>
            <person name="Oh S."/>
            <person name="Lee J.H."/>
            <person name="Choi E."/>
            <person name="Choi E."/>
            <person name="Lee S.E."/>
            <person name="Jeon J."/>
            <person name="Kim H."/>
            <person name="Choi G."/>
            <person name="Song H."/>
            <person name="Lee J."/>
            <person name="Lee S.C."/>
            <person name="Kwon J.K."/>
            <person name="Lee H.Y."/>
            <person name="Koo N."/>
            <person name="Hong Y."/>
            <person name="Kim R.W."/>
            <person name="Kang W.H."/>
            <person name="Huh J.H."/>
            <person name="Kang B.C."/>
            <person name="Yang T.J."/>
            <person name="Lee Y.H."/>
            <person name="Bennetzen J.L."/>
            <person name="Choi D."/>
        </authorList>
    </citation>
    <scope>NUCLEOTIDE SEQUENCE [LARGE SCALE GENOMIC DNA]</scope>
    <source>
        <strain evidence="3">cv. PBC81</strain>
    </source>
</reference>
<dbReference type="InterPro" id="IPR005174">
    <property type="entry name" value="KIB1-4_b-propeller"/>
</dbReference>
<feature type="domain" description="KIB1-4 beta-propeller" evidence="1">
    <location>
        <begin position="83"/>
        <end position="217"/>
    </location>
</feature>
<dbReference type="PANTHER" id="PTHR44259:SF81">
    <property type="entry name" value="DUF295 DOMAIN-CONTAINING PROTEIN"/>
    <property type="match status" value="1"/>
</dbReference>